<protein>
    <recommendedName>
        <fullName evidence="9">Carbohydrate sulfotransferase</fullName>
        <ecNumber evidence="9">2.8.2.-</ecNumber>
    </recommendedName>
</protein>
<dbReference type="PANTHER" id="PTHR12137:SF54">
    <property type="entry name" value="CARBOHYDRATE SULFOTRANSFERASE"/>
    <property type="match status" value="1"/>
</dbReference>
<evidence type="ECO:0000256" key="7">
    <source>
        <dbReference type="ARBA" id="ARBA00023136"/>
    </source>
</evidence>
<dbReference type="InterPro" id="IPR018011">
    <property type="entry name" value="Carb_sulfotrans_8-10"/>
</dbReference>
<name>A0A210QJ08_MIZYE</name>
<evidence type="ECO:0000256" key="2">
    <source>
        <dbReference type="ARBA" id="ARBA00006339"/>
    </source>
</evidence>
<dbReference type="Pfam" id="PF03567">
    <property type="entry name" value="Sulfotransfer_2"/>
    <property type="match status" value="1"/>
</dbReference>
<keyword evidence="4" id="KW-0812">Transmembrane</keyword>
<dbReference type="OrthoDB" id="2019940at2759"/>
<keyword evidence="3 9" id="KW-0808">Transferase</keyword>
<keyword evidence="9" id="KW-0119">Carbohydrate metabolism</keyword>
<dbReference type="InterPro" id="IPR005331">
    <property type="entry name" value="Sulfotransferase"/>
</dbReference>
<keyword evidence="11" id="KW-1185">Reference proteome</keyword>
<keyword evidence="9" id="KW-0735">Signal-anchor</keyword>
<dbReference type="GO" id="GO:0016051">
    <property type="term" value="P:carbohydrate biosynthetic process"/>
    <property type="evidence" value="ECO:0007669"/>
    <property type="project" value="InterPro"/>
</dbReference>
<keyword evidence="8 9" id="KW-0325">Glycoprotein</keyword>
<dbReference type="AlphaFoldDB" id="A0A210QJ08"/>
<keyword evidence="5" id="KW-1133">Transmembrane helix</keyword>
<keyword evidence="6 9" id="KW-0333">Golgi apparatus</keyword>
<proteinExistence type="inferred from homology"/>
<evidence type="ECO:0000256" key="1">
    <source>
        <dbReference type="ARBA" id="ARBA00004323"/>
    </source>
</evidence>
<reference evidence="10 11" key="1">
    <citation type="journal article" date="2017" name="Nat. Ecol. Evol.">
        <title>Scallop genome provides insights into evolution of bilaterian karyotype and development.</title>
        <authorList>
            <person name="Wang S."/>
            <person name="Zhang J."/>
            <person name="Jiao W."/>
            <person name="Li J."/>
            <person name="Xun X."/>
            <person name="Sun Y."/>
            <person name="Guo X."/>
            <person name="Huan P."/>
            <person name="Dong B."/>
            <person name="Zhang L."/>
            <person name="Hu X."/>
            <person name="Sun X."/>
            <person name="Wang J."/>
            <person name="Zhao C."/>
            <person name="Wang Y."/>
            <person name="Wang D."/>
            <person name="Huang X."/>
            <person name="Wang R."/>
            <person name="Lv J."/>
            <person name="Li Y."/>
            <person name="Zhang Z."/>
            <person name="Liu B."/>
            <person name="Lu W."/>
            <person name="Hui Y."/>
            <person name="Liang J."/>
            <person name="Zhou Z."/>
            <person name="Hou R."/>
            <person name="Li X."/>
            <person name="Liu Y."/>
            <person name="Li H."/>
            <person name="Ning X."/>
            <person name="Lin Y."/>
            <person name="Zhao L."/>
            <person name="Xing Q."/>
            <person name="Dou J."/>
            <person name="Li Y."/>
            <person name="Mao J."/>
            <person name="Guo H."/>
            <person name="Dou H."/>
            <person name="Li T."/>
            <person name="Mu C."/>
            <person name="Jiang W."/>
            <person name="Fu Q."/>
            <person name="Fu X."/>
            <person name="Miao Y."/>
            <person name="Liu J."/>
            <person name="Yu Q."/>
            <person name="Li R."/>
            <person name="Liao H."/>
            <person name="Li X."/>
            <person name="Kong Y."/>
            <person name="Jiang Z."/>
            <person name="Chourrout D."/>
            <person name="Li R."/>
            <person name="Bao Z."/>
        </authorList>
    </citation>
    <scope>NUCLEOTIDE SEQUENCE [LARGE SCALE GENOMIC DNA]</scope>
    <source>
        <strain evidence="10 11">PY_sf001</strain>
    </source>
</reference>
<dbReference type="STRING" id="6573.A0A210QJ08"/>
<dbReference type="GO" id="GO:0008146">
    <property type="term" value="F:sulfotransferase activity"/>
    <property type="evidence" value="ECO:0007669"/>
    <property type="project" value="InterPro"/>
</dbReference>
<dbReference type="PANTHER" id="PTHR12137">
    <property type="entry name" value="CARBOHYDRATE SULFOTRANSFERASE"/>
    <property type="match status" value="1"/>
</dbReference>
<comment type="caution">
    <text evidence="10">The sequence shown here is derived from an EMBL/GenBank/DDBJ whole genome shotgun (WGS) entry which is preliminary data.</text>
</comment>
<evidence type="ECO:0000256" key="3">
    <source>
        <dbReference type="ARBA" id="ARBA00022679"/>
    </source>
</evidence>
<dbReference type="Proteomes" id="UP000242188">
    <property type="component" value="Unassembled WGS sequence"/>
</dbReference>
<evidence type="ECO:0000256" key="5">
    <source>
        <dbReference type="ARBA" id="ARBA00022989"/>
    </source>
</evidence>
<accession>A0A210QJ08</accession>
<evidence type="ECO:0000256" key="6">
    <source>
        <dbReference type="ARBA" id="ARBA00023034"/>
    </source>
</evidence>
<dbReference type="EC" id="2.8.2.-" evidence="9"/>
<comment type="similarity">
    <text evidence="2 9">Belongs to the sulfotransferase 2 family.</text>
</comment>
<organism evidence="10 11">
    <name type="scientific">Mizuhopecten yessoensis</name>
    <name type="common">Japanese scallop</name>
    <name type="synonym">Patinopecten yessoensis</name>
    <dbReference type="NCBI Taxonomy" id="6573"/>
    <lineage>
        <taxon>Eukaryota</taxon>
        <taxon>Metazoa</taxon>
        <taxon>Spiralia</taxon>
        <taxon>Lophotrochozoa</taxon>
        <taxon>Mollusca</taxon>
        <taxon>Bivalvia</taxon>
        <taxon>Autobranchia</taxon>
        <taxon>Pteriomorphia</taxon>
        <taxon>Pectinida</taxon>
        <taxon>Pectinoidea</taxon>
        <taxon>Pectinidae</taxon>
        <taxon>Mizuhopecten</taxon>
    </lineage>
</organism>
<keyword evidence="7" id="KW-0472">Membrane</keyword>
<gene>
    <name evidence="10" type="ORF">KP79_PYT11961</name>
</gene>
<sequence length="363" mass="42413">MKCRRVNKMLKSRKIFICIAVVGIVVPLVFLSQTARHSSSHRQGPKTKVVARFRDNVLGSKSSVVTSQNTNIPANVIQKERLATLQQGCHQLESEGVVPNSVIASQLGHILVDDTYQVMFCYIPKVACTNMKRVFLLLTGTMNTTNPLDIKSNDVHFTYDKHLKYLSDYSSEVEINYRIKSYKKIIFVREPLERLLSAYRNKFMEKSEYFHRRFGRRIIKRYRENPSVSSVELGNDVQFIEFIRYITDSSTLRREGYNEHWAHYSGLCHPCLIRYDYIGKYETIDQDIDQILRDLHIDQIIKFPARGATYKRKKTKDTMADFYGKIPPPHLRLLWKIYVNDYKLFGYPYPEVLQQFLSDPGQT</sequence>
<dbReference type="EMBL" id="NEDP02003393">
    <property type="protein sequence ID" value="OWF48744.1"/>
    <property type="molecule type" value="Genomic_DNA"/>
</dbReference>
<evidence type="ECO:0000313" key="11">
    <source>
        <dbReference type="Proteomes" id="UP000242188"/>
    </source>
</evidence>
<evidence type="ECO:0000256" key="4">
    <source>
        <dbReference type="ARBA" id="ARBA00022692"/>
    </source>
</evidence>
<evidence type="ECO:0000256" key="8">
    <source>
        <dbReference type="ARBA" id="ARBA00023180"/>
    </source>
</evidence>
<comment type="subcellular location">
    <subcellularLocation>
        <location evidence="1 9">Golgi apparatus membrane</location>
        <topology evidence="1 9">Single-pass type II membrane protein</topology>
    </subcellularLocation>
</comment>
<evidence type="ECO:0000313" key="10">
    <source>
        <dbReference type="EMBL" id="OWF48744.1"/>
    </source>
</evidence>
<dbReference type="GO" id="GO:0000139">
    <property type="term" value="C:Golgi membrane"/>
    <property type="evidence" value="ECO:0007669"/>
    <property type="project" value="UniProtKB-SubCell"/>
</dbReference>
<evidence type="ECO:0000256" key="9">
    <source>
        <dbReference type="RuleBase" id="RU364020"/>
    </source>
</evidence>